<sequence length="276" mass="30052">MNAHIESLTLSQVQARLEALQPRLQQLPPLGSRPLTIAGRVCGWITARATEAVQELEGVRVEHEAVHVGARFVNPSAALNALLAHVAMTLKEAGCARGWRDELLDVVGEGCSLGAIERAAVRPMGLLTRAVHLNAWTPDGRLYVARRSATKNTDPDMLDTLVGGLAGAGEDMDTALVRESYEEAGLAETDIAQRDPVRTIVRMHRRLPEGYQVEDVLVSECVLADSVAPRNIDGEVSEIMAVTPEQLWQLLTEEQFTLEASLVILDSLRSRLVQTA</sequence>
<dbReference type="GO" id="GO:0016787">
    <property type="term" value="F:hydrolase activity"/>
    <property type="evidence" value="ECO:0007669"/>
    <property type="project" value="UniProtKB-KW"/>
</dbReference>
<dbReference type="AlphaFoldDB" id="A0A3A1YS41"/>
<dbReference type="SUPFAM" id="SSF55811">
    <property type="entry name" value="Nudix"/>
    <property type="match status" value="1"/>
</dbReference>
<proteinExistence type="predicted"/>
<dbReference type="Gene3D" id="3.90.79.10">
    <property type="entry name" value="Nucleoside Triphosphate Pyrophosphohydrolase"/>
    <property type="match status" value="1"/>
</dbReference>
<dbReference type="PROSITE" id="PS51462">
    <property type="entry name" value="NUDIX"/>
    <property type="match status" value="1"/>
</dbReference>
<accession>A0A3A1YS41</accession>
<gene>
    <name evidence="4" type="ORF">CJP73_11800</name>
</gene>
<dbReference type="InterPro" id="IPR015797">
    <property type="entry name" value="NUDIX_hydrolase-like_dom_sf"/>
</dbReference>
<evidence type="ECO:0000259" key="3">
    <source>
        <dbReference type="PROSITE" id="PS51462"/>
    </source>
</evidence>
<dbReference type="PROSITE" id="PS00893">
    <property type="entry name" value="NUDIX_BOX"/>
    <property type="match status" value="1"/>
</dbReference>
<organism evidence="4 5">
    <name type="scientific">Neopusillimonas maritima</name>
    <dbReference type="NCBI Taxonomy" id="2026239"/>
    <lineage>
        <taxon>Bacteria</taxon>
        <taxon>Pseudomonadati</taxon>
        <taxon>Pseudomonadota</taxon>
        <taxon>Betaproteobacteria</taxon>
        <taxon>Burkholderiales</taxon>
        <taxon>Alcaligenaceae</taxon>
        <taxon>Neopusillimonas</taxon>
    </lineage>
</organism>
<dbReference type="Pfam" id="PF00293">
    <property type="entry name" value="NUDIX"/>
    <property type="match status" value="1"/>
</dbReference>
<evidence type="ECO:0000256" key="2">
    <source>
        <dbReference type="ARBA" id="ARBA00022801"/>
    </source>
</evidence>
<reference evidence="4 5" key="1">
    <citation type="submission" date="2017-08" db="EMBL/GenBank/DDBJ databases">
        <title>Pusillimonas indicus sp. nov., a member of the family Alcaligenaceae isolated from surface seawater.</title>
        <authorList>
            <person name="Li J."/>
        </authorList>
    </citation>
    <scope>NUCLEOTIDE SEQUENCE [LARGE SCALE GENOMIC DNA]</scope>
    <source>
        <strain evidence="4 5">L52-1-41</strain>
    </source>
</reference>
<protein>
    <submittedName>
        <fullName evidence="4">NUDIX hydrolase</fullName>
    </submittedName>
</protein>
<name>A0A3A1YS41_9BURK</name>
<feature type="domain" description="Nudix hydrolase" evidence="3">
    <location>
        <begin position="126"/>
        <end position="265"/>
    </location>
</feature>
<dbReference type="RefSeq" id="WP_114419328.1">
    <property type="nucleotide sequence ID" value="NZ_NQYH01000011.1"/>
</dbReference>
<comment type="cofactor">
    <cofactor evidence="1">
        <name>Mg(2+)</name>
        <dbReference type="ChEBI" id="CHEBI:18420"/>
    </cofactor>
</comment>
<evidence type="ECO:0000313" key="5">
    <source>
        <dbReference type="Proteomes" id="UP000266206"/>
    </source>
</evidence>
<dbReference type="Proteomes" id="UP000266206">
    <property type="component" value="Unassembled WGS sequence"/>
</dbReference>
<dbReference type="InterPro" id="IPR020084">
    <property type="entry name" value="NUDIX_hydrolase_CS"/>
</dbReference>
<evidence type="ECO:0000313" key="4">
    <source>
        <dbReference type="EMBL" id="RIY40028.1"/>
    </source>
</evidence>
<dbReference type="InterPro" id="IPR000086">
    <property type="entry name" value="NUDIX_hydrolase_dom"/>
</dbReference>
<comment type="caution">
    <text evidence="4">The sequence shown here is derived from an EMBL/GenBank/DDBJ whole genome shotgun (WGS) entry which is preliminary data.</text>
</comment>
<dbReference type="OrthoDB" id="5621792at2"/>
<dbReference type="CDD" id="cd03676">
    <property type="entry name" value="NUDIX_Tnr3_like"/>
    <property type="match status" value="1"/>
</dbReference>
<evidence type="ECO:0000256" key="1">
    <source>
        <dbReference type="ARBA" id="ARBA00001946"/>
    </source>
</evidence>
<keyword evidence="2 4" id="KW-0378">Hydrolase</keyword>
<dbReference type="EMBL" id="NQYH01000011">
    <property type="protein sequence ID" value="RIY40028.1"/>
    <property type="molecule type" value="Genomic_DNA"/>
</dbReference>